<dbReference type="InterPro" id="IPR037804">
    <property type="entry name" value="SGF73"/>
</dbReference>
<evidence type="ECO:0000256" key="4">
    <source>
        <dbReference type="ARBA" id="ARBA00022833"/>
    </source>
</evidence>
<name>A0AA38BUV1_TAXCH</name>
<dbReference type="GO" id="GO:0008270">
    <property type="term" value="F:zinc ion binding"/>
    <property type="evidence" value="ECO:0007669"/>
    <property type="project" value="UniProtKB-KW"/>
</dbReference>
<evidence type="ECO:0000313" key="12">
    <source>
        <dbReference type="EMBL" id="KAH9287938.1"/>
    </source>
</evidence>
<organism evidence="12 13">
    <name type="scientific">Taxus chinensis</name>
    <name type="common">Chinese yew</name>
    <name type="synonym">Taxus wallichiana var. chinensis</name>
    <dbReference type="NCBI Taxonomy" id="29808"/>
    <lineage>
        <taxon>Eukaryota</taxon>
        <taxon>Viridiplantae</taxon>
        <taxon>Streptophyta</taxon>
        <taxon>Embryophyta</taxon>
        <taxon>Tracheophyta</taxon>
        <taxon>Spermatophyta</taxon>
        <taxon>Pinopsida</taxon>
        <taxon>Pinidae</taxon>
        <taxon>Conifers II</taxon>
        <taxon>Cupressales</taxon>
        <taxon>Taxaceae</taxon>
        <taxon>Taxus</taxon>
    </lineage>
</organism>
<dbReference type="EMBL" id="JAHRHJ020003813">
    <property type="protein sequence ID" value="KAH9287938.1"/>
    <property type="molecule type" value="Genomic_DNA"/>
</dbReference>
<comment type="caution">
    <text evidence="12">The sequence shown here is derived from an EMBL/GenBank/DDBJ whole genome shotgun (WGS) entry which is preliminary data.</text>
</comment>
<dbReference type="GO" id="GO:0000124">
    <property type="term" value="C:SAGA complex"/>
    <property type="evidence" value="ECO:0007669"/>
    <property type="project" value="InterPro"/>
</dbReference>
<evidence type="ECO:0000256" key="5">
    <source>
        <dbReference type="ARBA" id="ARBA00022853"/>
    </source>
</evidence>
<keyword evidence="3" id="KW-0863">Zinc-finger</keyword>
<feature type="non-terminal residue" evidence="12">
    <location>
        <position position="403"/>
    </location>
</feature>
<dbReference type="GO" id="GO:0006325">
    <property type="term" value="P:chromatin organization"/>
    <property type="evidence" value="ECO:0007669"/>
    <property type="project" value="UniProtKB-KW"/>
</dbReference>
<evidence type="ECO:0000313" key="13">
    <source>
        <dbReference type="Proteomes" id="UP000824469"/>
    </source>
</evidence>
<keyword evidence="6" id="KW-0805">Transcription regulation</keyword>
<dbReference type="Pfam" id="PF08313">
    <property type="entry name" value="SCA7"/>
    <property type="match status" value="1"/>
</dbReference>
<feature type="domain" description="SCA7" evidence="11">
    <location>
        <begin position="186"/>
        <end position="252"/>
    </location>
</feature>
<evidence type="ECO:0000256" key="2">
    <source>
        <dbReference type="ARBA" id="ARBA00022723"/>
    </source>
</evidence>
<feature type="region of interest" description="Disordered" evidence="10">
    <location>
        <begin position="75"/>
        <end position="136"/>
    </location>
</feature>
<gene>
    <name evidence="12" type="ORF">KI387_032055</name>
</gene>
<evidence type="ECO:0000256" key="7">
    <source>
        <dbReference type="ARBA" id="ARBA00023159"/>
    </source>
</evidence>
<comment type="subcellular location">
    <subcellularLocation>
        <location evidence="1">Nucleus</location>
    </subcellularLocation>
</comment>
<dbReference type="AlphaFoldDB" id="A0AA38BUV1"/>
<feature type="non-terminal residue" evidence="12">
    <location>
        <position position="1"/>
    </location>
</feature>
<keyword evidence="2" id="KW-0479">Metal-binding</keyword>
<dbReference type="PANTHER" id="PTHR47805:SF1">
    <property type="entry name" value="SAGA-ASSOCIATED FACTOR 73"/>
    <property type="match status" value="1"/>
</dbReference>
<evidence type="ECO:0000256" key="6">
    <source>
        <dbReference type="ARBA" id="ARBA00023015"/>
    </source>
</evidence>
<evidence type="ECO:0000256" key="1">
    <source>
        <dbReference type="ARBA" id="ARBA00004123"/>
    </source>
</evidence>
<feature type="compositionally biased region" description="Basic residues" evidence="10">
    <location>
        <begin position="85"/>
        <end position="98"/>
    </location>
</feature>
<evidence type="ECO:0000259" key="11">
    <source>
        <dbReference type="PROSITE" id="PS51505"/>
    </source>
</evidence>
<evidence type="ECO:0000256" key="9">
    <source>
        <dbReference type="ARBA" id="ARBA00023242"/>
    </source>
</evidence>
<dbReference type="Proteomes" id="UP000824469">
    <property type="component" value="Unassembled WGS sequence"/>
</dbReference>
<dbReference type="InterPro" id="IPR013243">
    <property type="entry name" value="SCA7_dom"/>
</dbReference>
<sequence>EEASHEKLAAQTIQKEMNEADEANLLEEEDMHVFDWKPLTDPLHLVSCKTCKKPIKASQYAAHAERCKSIIASDDTGLELDGGTGHKRPPRKARKRVQTAHENQAMAAGDQEMSESFDGDDTGASESVNVDDSHTGIASSLGREVKKSSMLFDGGLIVDGPGIGPGSATYSEGAMSPSKRAKLLPVQSSLTSEELDSVCGVTTDSGICCQGPLTCKFHSESSKREVKGRRQVYDTLLEEHNAKLVRGHEPKDIPAPLATKIYYPRQNQRLRAVLGHLYRESLTKENSNESSIPKSLAGDTGVQSGSKKILSPDNDLPDQQKDFMGQKKKELLTIPSMRKSEQMLPPTSEIGRAISNGHPSHMNFQNQYHENKFTRSQLPMEAGSAGIMRNRFLQTPYTFSGTA</sequence>
<keyword evidence="7" id="KW-0010">Activator</keyword>
<dbReference type="InterPro" id="IPR013246">
    <property type="entry name" value="SAGA_su_Sgf11"/>
</dbReference>
<protein>
    <recommendedName>
        <fullName evidence="11">SCA7 domain-containing protein</fullName>
    </recommendedName>
</protein>
<dbReference type="GO" id="GO:0005634">
    <property type="term" value="C:nucleus"/>
    <property type="evidence" value="ECO:0007669"/>
    <property type="project" value="UniProtKB-SubCell"/>
</dbReference>
<feature type="compositionally biased region" description="Acidic residues" evidence="10">
    <location>
        <begin position="112"/>
        <end position="123"/>
    </location>
</feature>
<evidence type="ECO:0000256" key="3">
    <source>
        <dbReference type="ARBA" id="ARBA00022771"/>
    </source>
</evidence>
<feature type="region of interest" description="Disordered" evidence="10">
    <location>
        <begin position="283"/>
        <end position="321"/>
    </location>
</feature>
<keyword evidence="8" id="KW-0804">Transcription</keyword>
<keyword evidence="4" id="KW-0862">Zinc</keyword>
<keyword evidence="13" id="KW-1185">Reference proteome</keyword>
<dbReference type="OMA" id="GINPGNR"/>
<proteinExistence type="predicted"/>
<evidence type="ECO:0000256" key="8">
    <source>
        <dbReference type="ARBA" id="ARBA00023163"/>
    </source>
</evidence>
<keyword evidence="5" id="KW-0156">Chromatin regulator</keyword>
<keyword evidence="9" id="KW-0539">Nucleus</keyword>
<accession>A0AA38BUV1</accession>
<reference evidence="12 13" key="1">
    <citation type="journal article" date="2021" name="Nat. Plants">
        <title>The Taxus genome provides insights into paclitaxel biosynthesis.</title>
        <authorList>
            <person name="Xiong X."/>
            <person name="Gou J."/>
            <person name="Liao Q."/>
            <person name="Li Y."/>
            <person name="Zhou Q."/>
            <person name="Bi G."/>
            <person name="Li C."/>
            <person name="Du R."/>
            <person name="Wang X."/>
            <person name="Sun T."/>
            <person name="Guo L."/>
            <person name="Liang H."/>
            <person name="Lu P."/>
            <person name="Wu Y."/>
            <person name="Zhang Z."/>
            <person name="Ro D.K."/>
            <person name="Shang Y."/>
            <person name="Huang S."/>
            <person name="Yan J."/>
        </authorList>
    </citation>
    <scope>NUCLEOTIDE SEQUENCE [LARGE SCALE GENOMIC DNA]</scope>
    <source>
        <strain evidence="12">Ta-2019</strain>
    </source>
</reference>
<dbReference type="PROSITE" id="PS51505">
    <property type="entry name" value="SCA7"/>
    <property type="match status" value="1"/>
</dbReference>
<dbReference type="Pfam" id="PF08209">
    <property type="entry name" value="Sgf11"/>
    <property type="match status" value="1"/>
</dbReference>
<dbReference type="PANTHER" id="PTHR47805">
    <property type="entry name" value="SAGA-ASSOCIATED FACTOR 73"/>
    <property type="match status" value="1"/>
</dbReference>
<evidence type="ECO:0000256" key="10">
    <source>
        <dbReference type="SAM" id="MobiDB-lite"/>
    </source>
</evidence>